<accession>A0A916RTC4</accession>
<name>A0A916RTC4_9HYPH</name>
<gene>
    <name evidence="1" type="ORF">GCM10011499_39760</name>
</gene>
<dbReference type="Proteomes" id="UP000596977">
    <property type="component" value="Unassembled WGS sequence"/>
</dbReference>
<proteinExistence type="predicted"/>
<reference evidence="1 2" key="1">
    <citation type="journal article" date="2014" name="Int. J. Syst. Evol. Microbiol.">
        <title>Complete genome sequence of Corynebacterium casei LMG S-19264T (=DSM 44701T), isolated from a smear-ripened cheese.</title>
        <authorList>
            <consortium name="US DOE Joint Genome Institute (JGI-PGF)"/>
            <person name="Walter F."/>
            <person name="Albersmeier A."/>
            <person name="Kalinowski J."/>
            <person name="Ruckert C."/>
        </authorList>
    </citation>
    <scope>NUCLEOTIDE SEQUENCE [LARGE SCALE GENOMIC DNA]</scope>
    <source>
        <strain evidence="1 2">CGMCC 1.15896</strain>
    </source>
</reference>
<comment type="caution">
    <text evidence="1">The sequence shown here is derived from an EMBL/GenBank/DDBJ whole genome shotgun (WGS) entry which is preliminary data.</text>
</comment>
<evidence type="ECO:0000313" key="1">
    <source>
        <dbReference type="EMBL" id="GGA65368.1"/>
    </source>
</evidence>
<protein>
    <submittedName>
        <fullName evidence="1">Uncharacterized protein</fullName>
    </submittedName>
</protein>
<evidence type="ECO:0000313" key="2">
    <source>
        <dbReference type="Proteomes" id="UP000596977"/>
    </source>
</evidence>
<sequence length="103" mass="11501">MGDLYLRALGEVQPLPGGFGEPNLVETQLVLAIYLEQGRLQYPSAARDEHLRAGGEPFRATNMTIRAHDDDWLVLRMQPQAPNTEGWLFGARRRNEGGHSSNT</sequence>
<dbReference type="EMBL" id="BMKB01000015">
    <property type="protein sequence ID" value="GGA65368.1"/>
    <property type="molecule type" value="Genomic_DNA"/>
</dbReference>
<keyword evidence="2" id="KW-1185">Reference proteome</keyword>
<organism evidence="1 2">
    <name type="scientific">Pelagibacterium lentulum</name>
    <dbReference type="NCBI Taxonomy" id="2029865"/>
    <lineage>
        <taxon>Bacteria</taxon>
        <taxon>Pseudomonadati</taxon>
        <taxon>Pseudomonadota</taxon>
        <taxon>Alphaproteobacteria</taxon>
        <taxon>Hyphomicrobiales</taxon>
        <taxon>Devosiaceae</taxon>
        <taxon>Pelagibacterium</taxon>
    </lineage>
</organism>
<dbReference type="AlphaFoldDB" id="A0A916RTC4"/>